<feature type="compositionally biased region" description="Basic and acidic residues" evidence="2">
    <location>
        <begin position="165"/>
        <end position="179"/>
    </location>
</feature>
<dbReference type="STRING" id="743788.S8FDR3"/>
<sequence>MGNDGGSIPDRRDLVKSKAKAEQPDKANQTRAKWFFCALSKRPLEEPVASCPLGKLYNKDAVIEYLLDRNKYGDGEEICGHLKSMKDLKTLKLTRNTGKSPSTDGGPGTESTERASFMCPLNFKEMNGSQPFVYLSPCGCVFSLSGLKAVTGTTSTGSADGQLDADAKGKEKAQDGDAKQLDMCPQCGAKFDRTADIVTLNPAPEEEEKMRAALERRRAAEPKGKGKKRKAKAEVVEKPAEKKKRKQTSPIPGTNPNVAAASKSVAQSLAEEEAKRKANMSDAVKSLYEPKIGNKETFMTMGTFTRYA</sequence>
<dbReference type="GO" id="GO:0006274">
    <property type="term" value="P:DNA replication termination"/>
    <property type="evidence" value="ECO:0007669"/>
    <property type="project" value="TreeGrafter"/>
</dbReference>
<feature type="region of interest" description="Disordered" evidence="2">
    <location>
        <begin position="153"/>
        <end position="179"/>
    </location>
</feature>
<dbReference type="PANTHER" id="PTHR12775:SF0">
    <property type="entry name" value="REPLICATION TERMINATION FACTOR 2"/>
    <property type="match status" value="1"/>
</dbReference>
<dbReference type="EMBL" id="KE504155">
    <property type="protein sequence ID" value="EPS99660.1"/>
    <property type="molecule type" value="Genomic_DNA"/>
</dbReference>
<dbReference type="PANTHER" id="PTHR12775">
    <property type="entry name" value="PROTEIN C20ORF43 HOMOLOG"/>
    <property type="match status" value="1"/>
</dbReference>
<protein>
    <submittedName>
        <fullName evidence="3">Uncharacterized protein</fullName>
    </submittedName>
</protein>
<dbReference type="CDD" id="cd16653">
    <property type="entry name" value="RING-like_Rtf2"/>
    <property type="match status" value="1"/>
</dbReference>
<dbReference type="FunCoup" id="S8FDR3">
    <property type="interactions" value="762"/>
</dbReference>
<dbReference type="InterPro" id="IPR006735">
    <property type="entry name" value="Rtf2"/>
</dbReference>
<reference evidence="3 4" key="1">
    <citation type="journal article" date="2012" name="Science">
        <title>The Paleozoic origin of enzymatic lignin decomposition reconstructed from 31 fungal genomes.</title>
        <authorList>
            <person name="Floudas D."/>
            <person name="Binder M."/>
            <person name="Riley R."/>
            <person name="Barry K."/>
            <person name="Blanchette R.A."/>
            <person name="Henrissat B."/>
            <person name="Martinez A.T."/>
            <person name="Otillar R."/>
            <person name="Spatafora J.W."/>
            <person name="Yadav J.S."/>
            <person name="Aerts A."/>
            <person name="Benoit I."/>
            <person name="Boyd A."/>
            <person name="Carlson A."/>
            <person name="Copeland A."/>
            <person name="Coutinho P.M."/>
            <person name="de Vries R.P."/>
            <person name="Ferreira P."/>
            <person name="Findley K."/>
            <person name="Foster B."/>
            <person name="Gaskell J."/>
            <person name="Glotzer D."/>
            <person name="Gorecki P."/>
            <person name="Heitman J."/>
            <person name="Hesse C."/>
            <person name="Hori C."/>
            <person name="Igarashi K."/>
            <person name="Jurgens J.A."/>
            <person name="Kallen N."/>
            <person name="Kersten P."/>
            <person name="Kohler A."/>
            <person name="Kuees U."/>
            <person name="Kumar T.K.A."/>
            <person name="Kuo A."/>
            <person name="LaButti K."/>
            <person name="Larrondo L.F."/>
            <person name="Lindquist E."/>
            <person name="Ling A."/>
            <person name="Lombard V."/>
            <person name="Lucas S."/>
            <person name="Lundell T."/>
            <person name="Martin R."/>
            <person name="McLaughlin D.J."/>
            <person name="Morgenstern I."/>
            <person name="Morin E."/>
            <person name="Murat C."/>
            <person name="Nagy L.G."/>
            <person name="Nolan M."/>
            <person name="Ohm R.A."/>
            <person name="Patyshakuliyeva A."/>
            <person name="Rokas A."/>
            <person name="Ruiz-Duenas F.J."/>
            <person name="Sabat G."/>
            <person name="Salamov A."/>
            <person name="Samejima M."/>
            <person name="Schmutz J."/>
            <person name="Slot J.C."/>
            <person name="St John F."/>
            <person name="Stenlid J."/>
            <person name="Sun H."/>
            <person name="Sun S."/>
            <person name="Syed K."/>
            <person name="Tsang A."/>
            <person name="Wiebenga A."/>
            <person name="Young D."/>
            <person name="Pisabarro A."/>
            <person name="Eastwood D.C."/>
            <person name="Martin F."/>
            <person name="Cullen D."/>
            <person name="Grigoriev I.V."/>
            <person name="Hibbett D.S."/>
        </authorList>
    </citation>
    <scope>NUCLEOTIDE SEQUENCE</scope>
    <source>
        <strain evidence="4">FP-58527</strain>
    </source>
</reference>
<dbReference type="Pfam" id="PF04641">
    <property type="entry name" value="Rtf2"/>
    <property type="match status" value="1"/>
</dbReference>
<dbReference type="OrthoDB" id="247013at2759"/>
<dbReference type="GO" id="GO:0005634">
    <property type="term" value="C:nucleus"/>
    <property type="evidence" value="ECO:0007669"/>
    <property type="project" value="TreeGrafter"/>
</dbReference>
<evidence type="ECO:0000256" key="2">
    <source>
        <dbReference type="SAM" id="MobiDB-lite"/>
    </source>
</evidence>
<feature type="compositionally biased region" description="Basic and acidic residues" evidence="2">
    <location>
        <begin position="9"/>
        <end position="25"/>
    </location>
</feature>
<dbReference type="eggNOG" id="KOG3113">
    <property type="taxonomic scope" value="Eukaryota"/>
</dbReference>
<name>S8FDR3_FOMSC</name>
<keyword evidence="4" id="KW-1185">Reference proteome</keyword>
<feature type="region of interest" description="Disordered" evidence="2">
    <location>
        <begin position="1"/>
        <end position="28"/>
    </location>
</feature>
<gene>
    <name evidence="3" type="ORF">FOMPIDRAFT_1037013</name>
</gene>
<dbReference type="InParanoid" id="S8FDR3"/>
<evidence type="ECO:0000313" key="4">
    <source>
        <dbReference type="Proteomes" id="UP000015241"/>
    </source>
</evidence>
<feature type="region of interest" description="Disordered" evidence="2">
    <location>
        <begin position="198"/>
        <end position="308"/>
    </location>
</feature>
<evidence type="ECO:0000256" key="1">
    <source>
        <dbReference type="ARBA" id="ARBA00009885"/>
    </source>
</evidence>
<proteinExistence type="inferred from homology"/>
<dbReference type="Proteomes" id="UP000015241">
    <property type="component" value="Unassembled WGS sequence"/>
</dbReference>
<feature type="compositionally biased region" description="Polar residues" evidence="2">
    <location>
        <begin position="248"/>
        <end position="257"/>
    </location>
</feature>
<organism evidence="3 4">
    <name type="scientific">Fomitopsis schrenkii</name>
    <name type="common">Brown rot fungus</name>
    <dbReference type="NCBI Taxonomy" id="2126942"/>
    <lineage>
        <taxon>Eukaryota</taxon>
        <taxon>Fungi</taxon>
        <taxon>Dikarya</taxon>
        <taxon>Basidiomycota</taxon>
        <taxon>Agaricomycotina</taxon>
        <taxon>Agaricomycetes</taxon>
        <taxon>Polyporales</taxon>
        <taxon>Fomitopsis</taxon>
    </lineage>
</organism>
<feature type="compositionally biased region" description="Basic and acidic residues" evidence="2">
    <location>
        <begin position="208"/>
        <end position="224"/>
    </location>
</feature>
<comment type="similarity">
    <text evidence="1">Belongs to the rtf2 family.</text>
</comment>
<dbReference type="AlphaFoldDB" id="S8FDR3"/>
<dbReference type="HOGENOM" id="CLU_048955_2_0_1"/>
<accession>S8FDR3</accession>
<evidence type="ECO:0000313" key="3">
    <source>
        <dbReference type="EMBL" id="EPS99660.1"/>
    </source>
</evidence>
<dbReference type="InterPro" id="IPR027799">
    <property type="entry name" value="Rtf2_RING-finger"/>
</dbReference>